<dbReference type="InterPro" id="IPR011009">
    <property type="entry name" value="Kinase-like_dom_sf"/>
</dbReference>
<sequence length="310" mass="35672">MSTFQPTTKKLLPIGSAFYQFLPHPYFEDDPEEVFVIEGGEAFVYKIQHLANKTFYALKVMKRAYRDAYSLEVTRCLAQQINAPGLFLAQRVCLTAKHFPELLRRYPDLEYAVLMPWIEGRTWSGLMLDPIGSALYTQSKARYLAIAMAQVLWYLEDRALAHTDIAGSNVILSPDLRQVQLIDLDALYIRGVKPPKKRSRGSPGYQHPHLDERGQYRPEGDRFAGAILLTEMLTWWNPAVRARTPDGSESLFAPAELQRQEQPRWKIVRETLQLMHPSLLELFDQVWHAQTLEQCPDFGTWSMNLIASFI</sequence>
<dbReference type="PROSITE" id="PS50011">
    <property type="entry name" value="PROTEIN_KINASE_DOM"/>
    <property type="match status" value="1"/>
</dbReference>
<accession>A0A401ZUE6</accession>
<feature type="domain" description="Protein kinase" evidence="2">
    <location>
        <begin position="30"/>
        <end position="310"/>
    </location>
</feature>
<reference evidence="4" key="1">
    <citation type="submission" date="2018-12" db="EMBL/GenBank/DDBJ databases">
        <title>Tengunoibacter tsumagoiensis gen. nov., sp. nov., Dictyobacter kobayashii sp. nov., D. alpinus sp. nov., and D. joshuensis sp. nov. and description of Dictyobacteraceae fam. nov. within the order Ktedonobacterales isolated from Tengu-no-mugimeshi.</title>
        <authorList>
            <person name="Wang C.M."/>
            <person name="Zheng Y."/>
            <person name="Sakai Y."/>
            <person name="Toyoda A."/>
            <person name="Minakuchi Y."/>
            <person name="Abe K."/>
            <person name="Yokota A."/>
            <person name="Yabe S."/>
        </authorList>
    </citation>
    <scope>NUCLEOTIDE SEQUENCE [LARGE SCALE GENOMIC DNA]</scope>
    <source>
        <strain evidence="4">Uno3</strain>
    </source>
</reference>
<dbReference type="EMBL" id="BIFR01000001">
    <property type="protein sequence ID" value="GCE10539.1"/>
    <property type="molecule type" value="Genomic_DNA"/>
</dbReference>
<dbReference type="Pfam" id="PF00069">
    <property type="entry name" value="Pkinase"/>
    <property type="match status" value="1"/>
</dbReference>
<protein>
    <recommendedName>
        <fullName evidence="2">Protein kinase domain-containing protein</fullName>
    </recommendedName>
</protein>
<gene>
    <name evidence="3" type="ORF">KTT_03980</name>
</gene>
<evidence type="ECO:0000313" key="3">
    <source>
        <dbReference type="EMBL" id="GCE10539.1"/>
    </source>
</evidence>
<feature type="region of interest" description="Disordered" evidence="1">
    <location>
        <begin position="195"/>
        <end position="217"/>
    </location>
</feature>
<dbReference type="GO" id="GO:0005524">
    <property type="term" value="F:ATP binding"/>
    <property type="evidence" value="ECO:0007669"/>
    <property type="project" value="InterPro"/>
</dbReference>
<evidence type="ECO:0000313" key="4">
    <source>
        <dbReference type="Proteomes" id="UP000287352"/>
    </source>
</evidence>
<proteinExistence type="predicted"/>
<dbReference type="GO" id="GO:0004672">
    <property type="term" value="F:protein kinase activity"/>
    <property type="evidence" value="ECO:0007669"/>
    <property type="project" value="InterPro"/>
</dbReference>
<dbReference type="RefSeq" id="WP_161975210.1">
    <property type="nucleotide sequence ID" value="NZ_BIFR01000001.1"/>
</dbReference>
<name>A0A401ZUE6_9CHLR</name>
<dbReference type="SMART" id="SM00220">
    <property type="entry name" value="S_TKc"/>
    <property type="match status" value="1"/>
</dbReference>
<dbReference type="AlphaFoldDB" id="A0A401ZUE6"/>
<evidence type="ECO:0000259" key="2">
    <source>
        <dbReference type="PROSITE" id="PS50011"/>
    </source>
</evidence>
<comment type="caution">
    <text evidence="3">The sequence shown here is derived from an EMBL/GenBank/DDBJ whole genome shotgun (WGS) entry which is preliminary data.</text>
</comment>
<dbReference type="Gene3D" id="1.10.510.10">
    <property type="entry name" value="Transferase(Phosphotransferase) domain 1"/>
    <property type="match status" value="1"/>
</dbReference>
<organism evidence="3 4">
    <name type="scientific">Tengunoibacter tsumagoiensis</name>
    <dbReference type="NCBI Taxonomy" id="2014871"/>
    <lineage>
        <taxon>Bacteria</taxon>
        <taxon>Bacillati</taxon>
        <taxon>Chloroflexota</taxon>
        <taxon>Ktedonobacteria</taxon>
        <taxon>Ktedonobacterales</taxon>
        <taxon>Dictyobacteraceae</taxon>
        <taxon>Tengunoibacter</taxon>
    </lineage>
</organism>
<evidence type="ECO:0000256" key="1">
    <source>
        <dbReference type="SAM" id="MobiDB-lite"/>
    </source>
</evidence>
<dbReference type="Proteomes" id="UP000287352">
    <property type="component" value="Unassembled WGS sequence"/>
</dbReference>
<feature type="compositionally biased region" description="Basic and acidic residues" evidence="1">
    <location>
        <begin position="208"/>
        <end position="217"/>
    </location>
</feature>
<keyword evidence="4" id="KW-1185">Reference proteome</keyword>
<dbReference type="InterPro" id="IPR000719">
    <property type="entry name" value="Prot_kinase_dom"/>
</dbReference>
<dbReference type="SUPFAM" id="SSF56112">
    <property type="entry name" value="Protein kinase-like (PK-like)"/>
    <property type="match status" value="1"/>
</dbReference>